<sequence>MRQVVRHIAEALAGDLMRLSERADAFVSGPLTFDAMEVLAARADKHHVFAMFQPTWPTAQGASAAFALRPRSTSGLNRAWGWAAAYAAWDVVRSTGDVVRRRIGSGRGSFRQYVTAAKQVPTVLAVSPRVVPPAAEWGANVTQTGFWFVERTEPWQPPDEVRAFLADGPPPVYLGLGSMATADPAGVVHAFTTALDRLGLRGVLSAGWAGLRAEDLPATVLALDGAPHDALFPQMSIVIHHGGAGTTAAALRAGVPQVVVPHIADQPYWGRRVHELGVGAAPIHRKHLTADRLAAASTEAARPEVVRAATALGEQVRGEDGVGMATAAILAVIEKPAHPR</sequence>
<accession>A0ABT5GCU0</accession>
<feature type="domain" description="Erythromycin biosynthesis protein CIII-like C-terminal" evidence="1">
    <location>
        <begin position="214"/>
        <end position="308"/>
    </location>
</feature>
<gene>
    <name evidence="2" type="ORF">OO014_02380</name>
</gene>
<evidence type="ECO:0000313" key="3">
    <source>
        <dbReference type="Proteomes" id="UP001150259"/>
    </source>
</evidence>
<dbReference type="CDD" id="cd03784">
    <property type="entry name" value="GT1_Gtf-like"/>
    <property type="match status" value="1"/>
</dbReference>
<dbReference type="InterPro" id="IPR010610">
    <property type="entry name" value="EryCIII-like_C"/>
</dbReference>
<dbReference type="PANTHER" id="PTHR48050">
    <property type="entry name" value="STEROL 3-BETA-GLUCOSYLTRANSFERASE"/>
    <property type="match status" value="1"/>
</dbReference>
<dbReference type="SUPFAM" id="SSF53756">
    <property type="entry name" value="UDP-Glycosyltransferase/glycogen phosphorylase"/>
    <property type="match status" value="1"/>
</dbReference>
<organism evidence="2 3">
    <name type="scientific">Intrasporangium calvum</name>
    <dbReference type="NCBI Taxonomy" id="53358"/>
    <lineage>
        <taxon>Bacteria</taxon>
        <taxon>Bacillati</taxon>
        <taxon>Actinomycetota</taxon>
        <taxon>Actinomycetes</taxon>
        <taxon>Micrococcales</taxon>
        <taxon>Intrasporangiaceae</taxon>
        <taxon>Intrasporangium</taxon>
    </lineage>
</organism>
<name>A0ABT5GCU0_9MICO</name>
<reference evidence="2 3" key="1">
    <citation type="submission" date="2022-11" db="EMBL/GenBank/DDBJ databases">
        <title>Anaerobic phenanthrene biodegradation by a DNRA strain PheN6.</title>
        <authorList>
            <person name="Zhang Z."/>
        </authorList>
    </citation>
    <scope>NUCLEOTIDE SEQUENCE [LARGE SCALE GENOMIC DNA]</scope>
    <source>
        <strain evidence="2 3">PheN6</strain>
    </source>
</reference>
<evidence type="ECO:0000259" key="1">
    <source>
        <dbReference type="Pfam" id="PF06722"/>
    </source>
</evidence>
<dbReference type="InterPro" id="IPR002213">
    <property type="entry name" value="UDP_glucos_trans"/>
</dbReference>
<keyword evidence="3" id="KW-1185">Reference proteome</keyword>
<comment type="caution">
    <text evidence="2">The sequence shown here is derived from an EMBL/GenBank/DDBJ whole genome shotgun (WGS) entry which is preliminary data.</text>
</comment>
<protein>
    <submittedName>
        <fullName evidence="2">Glycosyltransferase</fullName>
    </submittedName>
</protein>
<proteinExistence type="predicted"/>
<dbReference type="Proteomes" id="UP001150259">
    <property type="component" value="Unassembled WGS sequence"/>
</dbReference>
<dbReference type="RefSeq" id="WP_272460666.1">
    <property type="nucleotide sequence ID" value="NZ_JAPFQL010000005.1"/>
</dbReference>
<dbReference type="Pfam" id="PF06722">
    <property type="entry name" value="EryCIII-like_C"/>
    <property type="match status" value="1"/>
</dbReference>
<dbReference type="EMBL" id="JAPFQL010000005">
    <property type="protein sequence ID" value="MDC5696089.1"/>
    <property type="molecule type" value="Genomic_DNA"/>
</dbReference>
<evidence type="ECO:0000313" key="2">
    <source>
        <dbReference type="EMBL" id="MDC5696089.1"/>
    </source>
</evidence>
<dbReference type="Gene3D" id="3.40.50.2000">
    <property type="entry name" value="Glycogen Phosphorylase B"/>
    <property type="match status" value="2"/>
</dbReference>
<dbReference type="InterPro" id="IPR050426">
    <property type="entry name" value="Glycosyltransferase_28"/>
</dbReference>
<dbReference type="PANTHER" id="PTHR48050:SF13">
    <property type="entry name" value="STEROL 3-BETA-GLUCOSYLTRANSFERASE UGT80A2"/>
    <property type="match status" value="1"/>
</dbReference>